<dbReference type="Proteomes" id="UP000054771">
    <property type="component" value="Unassembled WGS sequence"/>
</dbReference>
<gene>
    <name evidence="1" type="ORF">ASPCAL08816</name>
</gene>
<organism evidence="1 2">
    <name type="scientific">Aspergillus calidoustus</name>
    <dbReference type="NCBI Taxonomy" id="454130"/>
    <lineage>
        <taxon>Eukaryota</taxon>
        <taxon>Fungi</taxon>
        <taxon>Dikarya</taxon>
        <taxon>Ascomycota</taxon>
        <taxon>Pezizomycotina</taxon>
        <taxon>Eurotiomycetes</taxon>
        <taxon>Eurotiomycetidae</taxon>
        <taxon>Eurotiales</taxon>
        <taxon>Aspergillaceae</taxon>
        <taxon>Aspergillus</taxon>
        <taxon>Aspergillus subgen. Nidulantes</taxon>
    </lineage>
</organism>
<name>A0A0U5GW81_ASPCI</name>
<dbReference type="STRING" id="454130.A0A0U5GW81"/>
<dbReference type="SUPFAM" id="SSF52540">
    <property type="entry name" value="P-loop containing nucleoside triphosphate hydrolases"/>
    <property type="match status" value="1"/>
</dbReference>
<dbReference type="AlphaFoldDB" id="A0A0U5GW81"/>
<proteinExistence type="predicted"/>
<dbReference type="EMBL" id="CDMC01000007">
    <property type="protein sequence ID" value="CEN62178.1"/>
    <property type="molecule type" value="Genomic_DNA"/>
</dbReference>
<dbReference type="OrthoDB" id="4510440at2759"/>
<accession>A0A0U5GW81</accession>
<sequence>MLAHGTELNPDNEHHFVLDAREIDPPLSLDEQQLSIEEKNYRLGYILEHFQLDEAQTRVFDASVTAITCGVHFTQGPPGTGKTTPCVAIVLALAALGHKVMLAGGANKGTGDLIRLRTLSRQLSEIRVQSSSPGSHPWKGAGKSAVLEDHEINARVMRLVSESGPDAPPSYERLLHLIEADTESALVSGQTRELREIYQEVCNVLLSKTRIIATTLGNAANDLLRSG</sequence>
<keyword evidence="2" id="KW-1185">Reference proteome</keyword>
<protein>
    <recommendedName>
        <fullName evidence="3">DNA2/NAM7 helicase helicase domain-containing protein</fullName>
    </recommendedName>
</protein>
<dbReference type="Gene3D" id="3.40.50.300">
    <property type="entry name" value="P-loop containing nucleotide triphosphate hydrolases"/>
    <property type="match status" value="1"/>
</dbReference>
<evidence type="ECO:0008006" key="3">
    <source>
        <dbReference type="Google" id="ProtNLM"/>
    </source>
</evidence>
<evidence type="ECO:0000313" key="1">
    <source>
        <dbReference type="EMBL" id="CEN62178.1"/>
    </source>
</evidence>
<evidence type="ECO:0000313" key="2">
    <source>
        <dbReference type="Proteomes" id="UP000054771"/>
    </source>
</evidence>
<reference evidence="2" key="1">
    <citation type="journal article" date="2016" name="Genome Announc.">
        <title>Draft genome sequences of fungus Aspergillus calidoustus.</title>
        <authorList>
            <person name="Horn F."/>
            <person name="Linde J."/>
            <person name="Mattern D.J."/>
            <person name="Walther G."/>
            <person name="Guthke R."/>
            <person name="Scherlach K."/>
            <person name="Martin K."/>
            <person name="Brakhage A.A."/>
            <person name="Petzke L."/>
            <person name="Valiante V."/>
        </authorList>
    </citation>
    <scope>NUCLEOTIDE SEQUENCE [LARGE SCALE GENOMIC DNA]</scope>
    <source>
        <strain evidence="2">SF006504</strain>
    </source>
</reference>
<dbReference type="InterPro" id="IPR027417">
    <property type="entry name" value="P-loop_NTPase"/>
</dbReference>